<dbReference type="Proteomes" id="UP000735302">
    <property type="component" value="Unassembled WGS sequence"/>
</dbReference>
<name>A0AAV4C888_9GAST</name>
<protein>
    <submittedName>
        <fullName evidence="1">Uncharacterized protein</fullName>
    </submittedName>
</protein>
<sequence length="123" mass="13847">MRLCDDIILHEPIDFMEIALEVEWMLQTLEKSKCLQNDTGPDPEAGEGKDACKCLNILYIEMFRQIVIAASDSLHPLHDKSKQAMLSSVGCRRSRCSISEICCGAGTNNIILIEKTERLDFVM</sequence>
<evidence type="ECO:0000313" key="1">
    <source>
        <dbReference type="EMBL" id="GFO27208.1"/>
    </source>
</evidence>
<evidence type="ECO:0000313" key="2">
    <source>
        <dbReference type="Proteomes" id="UP000735302"/>
    </source>
</evidence>
<proteinExistence type="predicted"/>
<organism evidence="1 2">
    <name type="scientific">Plakobranchus ocellatus</name>
    <dbReference type="NCBI Taxonomy" id="259542"/>
    <lineage>
        <taxon>Eukaryota</taxon>
        <taxon>Metazoa</taxon>
        <taxon>Spiralia</taxon>
        <taxon>Lophotrochozoa</taxon>
        <taxon>Mollusca</taxon>
        <taxon>Gastropoda</taxon>
        <taxon>Heterobranchia</taxon>
        <taxon>Euthyneura</taxon>
        <taxon>Panpulmonata</taxon>
        <taxon>Sacoglossa</taxon>
        <taxon>Placobranchoidea</taxon>
        <taxon>Plakobranchidae</taxon>
        <taxon>Plakobranchus</taxon>
    </lineage>
</organism>
<comment type="caution">
    <text evidence="1">The sequence shown here is derived from an EMBL/GenBank/DDBJ whole genome shotgun (WGS) entry which is preliminary data.</text>
</comment>
<keyword evidence="2" id="KW-1185">Reference proteome</keyword>
<accession>A0AAV4C888</accession>
<dbReference type="EMBL" id="BLXT01005898">
    <property type="protein sequence ID" value="GFO27208.1"/>
    <property type="molecule type" value="Genomic_DNA"/>
</dbReference>
<dbReference type="AlphaFoldDB" id="A0AAV4C888"/>
<reference evidence="1 2" key="1">
    <citation type="journal article" date="2021" name="Elife">
        <title>Chloroplast acquisition without the gene transfer in kleptoplastic sea slugs, Plakobranchus ocellatus.</title>
        <authorList>
            <person name="Maeda T."/>
            <person name="Takahashi S."/>
            <person name="Yoshida T."/>
            <person name="Shimamura S."/>
            <person name="Takaki Y."/>
            <person name="Nagai Y."/>
            <person name="Toyoda A."/>
            <person name="Suzuki Y."/>
            <person name="Arimoto A."/>
            <person name="Ishii H."/>
            <person name="Satoh N."/>
            <person name="Nishiyama T."/>
            <person name="Hasebe M."/>
            <person name="Maruyama T."/>
            <person name="Minagawa J."/>
            <person name="Obokata J."/>
            <person name="Shigenobu S."/>
        </authorList>
    </citation>
    <scope>NUCLEOTIDE SEQUENCE [LARGE SCALE GENOMIC DNA]</scope>
</reference>
<gene>
    <name evidence="1" type="ORF">PoB_005371300</name>
</gene>